<reference evidence="2 3" key="1">
    <citation type="journal article" date="2018" name="PLoS Genet.">
        <title>Population sequencing reveals clonal diversity and ancestral inbreeding in the grapevine cultivar Chardonnay.</title>
        <authorList>
            <person name="Roach M.J."/>
            <person name="Johnson D.L."/>
            <person name="Bohlmann J."/>
            <person name="van Vuuren H.J."/>
            <person name="Jones S.J."/>
            <person name="Pretorius I.S."/>
            <person name="Schmidt S.A."/>
            <person name="Borneman A.R."/>
        </authorList>
    </citation>
    <scope>NUCLEOTIDE SEQUENCE [LARGE SCALE GENOMIC DNA]</scope>
    <source>
        <strain evidence="3">cv. Chardonnay</strain>
        <tissue evidence="2">Leaf</tissue>
    </source>
</reference>
<proteinExistence type="predicted"/>
<evidence type="ECO:0000313" key="3">
    <source>
        <dbReference type="Proteomes" id="UP000288805"/>
    </source>
</evidence>
<dbReference type="Pfam" id="PF00078">
    <property type="entry name" value="RVT_1"/>
    <property type="match status" value="1"/>
</dbReference>
<dbReference type="InterPro" id="IPR000477">
    <property type="entry name" value="RT_dom"/>
</dbReference>
<evidence type="ECO:0000259" key="1">
    <source>
        <dbReference type="Pfam" id="PF00078"/>
    </source>
</evidence>
<dbReference type="Proteomes" id="UP000288805">
    <property type="component" value="Unassembled WGS sequence"/>
</dbReference>
<sequence>MKALRRFLKVIDELALRDLLLQGDGGRMRRDPIPFRFENMWLKEGFKDLLKGWWQGAFQHLLSDSDDWCPSLDGLVFKRLVGEEAARLEEAFSDEEVVFTLFDLSGNKASGSNGYSLAFWQSSWEFVKEEGGVEDLRDFRPISLVGGLCKLLAKVLANKLKKVVGKVVSSSQNAFVERRQILDVVLIANEAIDSLLKSNECGVLCKLDLEKAYDHLKWDFLLQVAGLKGGVGSLWMPPHKLAAWDGVEERFRRRLAMWKRQYISKGGRLTLIQSTLSSMPIYYMSILHKSKGGLGVGCLSTLNRALLGKWSWRLMVEREALWKQDISRKRVRFWKDSWCGAEAFCNSFPSLFALAVLKEEWVLEVWDPSVEGGSWGSRFSRAFNDWEVVLVERLLMTIQGKRVSTKWEDRVVWNKTKSGIFLVKSLYSAVESGNTVWFPSNIIWSPYVPPKVVFFFCLGSLVGESFNIGSA</sequence>
<name>A0A438H5Z2_VITVI</name>
<protein>
    <recommendedName>
        <fullName evidence="1">Reverse transcriptase domain-containing protein</fullName>
    </recommendedName>
</protein>
<gene>
    <name evidence="2" type="ORF">CK203_047621</name>
</gene>
<evidence type="ECO:0000313" key="2">
    <source>
        <dbReference type="EMBL" id="RVW79819.1"/>
    </source>
</evidence>
<organism evidence="2 3">
    <name type="scientific">Vitis vinifera</name>
    <name type="common">Grape</name>
    <dbReference type="NCBI Taxonomy" id="29760"/>
    <lineage>
        <taxon>Eukaryota</taxon>
        <taxon>Viridiplantae</taxon>
        <taxon>Streptophyta</taxon>
        <taxon>Embryophyta</taxon>
        <taxon>Tracheophyta</taxon>
        <taxon>Spermatophyta</taxon>
        <taxon>Magnoliopsida</taxon>
        <taxon>eudicotyledons</taxon>
        <taxon>Gunneridae</taxon>
        <taxon>Pentapetalae</taxon>
        <taxon>rosids</taxon>
        <taxon>Vitales</taxon>
        <taxon>Vitaceae</taxon>
        <taxon>Viteae</taxon>
        <taxon>Vitis</taxon>
    </lineage>
</organism>
<dbReference type="PANTHER" id="PTHR33116:SF78">
    <property type="entry name" value="OS12G0587133 PROTEIN"/>
    <property type="match status" value="1"/>
</dbReference>
<comment type="caution">
    <text evidence="2">The sequence shown here is derived from an EMBL/GenBank/DDBJ whole genome shotgun (WGS) entry which is preliminary data.</text>
</comment>
<dbReference type="AlphaFoldDB" id="A0A438H5Z2"/>
<accession>A0A438H5Z2</accession>
<dbReference type="PANTHER" id="PTHR33116">
    <property type="entry name" value="REVERSE TRANSCRIPTASE ZINC-BINDING DOMAIN-CONTAINING PROTEIN-RELATED-RELATED"/>
    <property type="match status" value="1"/>
</dbReference>
<dbReference type="EMBL" id="QGNW01000274">
    <property type="protein sequence ID" value="RVW79819.1"/>
    <property type="molecule type" value="Genomic_DNA"/>
</dbReference>
<feature type="domain" description="Reverse transcriptase" evidence="1">
    <location>
        <begin position="136"/>
        <end position="223"/>
    </location>
</feature>